<dbReference type="InterPro" id="IPR001932">
    <property type="entry name" value="PPM-type_phosphatase-like_dom"/>
</dbReference>
<evidence type="ECO:0000313" key="6">
    <source>
        <dbReference type="Proteomes" id="UP000249239"/>
    </source>
</evidence>
<evidence type="ECO:0000259" key="3">
    <source>
        <dbReference type="PROSITE" id="PS50112"/>
    </source>
</evidence>
<feature type="domain" description="PAC" evidence="4">
    <location>
        <begin position="558"/>
        <end position="615"/>
    </location>
</feature>
<reference evidence="5 6" key="1">
    <citation type="submission" date="2018-06" db="EMBL/GenBank/DDBJ databases">
        <title>Genomic Encyclopedia of Archaeal and Bacterial Type Strains, Phase II (KMG-II): from individual species to whole genera.</title>
        <authorList>
            <person name="Goeker M."/>
        </authorList>
    </citation>
    <scope>NUCLEOTIDE SEQUENCE [LARGE SCALE GENOMIC DNA]</scope>
    <source>
        <strain evidence="5 6">DSM 6779</strain>
    </source>
</reference>
<organism evidence="5 6">
    <name type="scientific">Breznakibacter xylanolyticus</name>
    <dbReference type="NCBI Taxonomy" id="990"/>
    <lineage>
        <taxon>Bacteria</taxon>
        <taxon>Pseudomonadati</taxon>
        <taxon>Bacteroidota</taxon>
        <taxon>Bacteroidia</taxon>
        <taxon>Marinilabiliales</taxon>
        <taxon>Marinilabiliaceae</taxon>
        <taxon>Breznakibacter</taxon>
    </lineage>
</organism>
<dbReference type="SMART" id="SM00091">
    <property type="entry name" value="PAS"/>
    <property type="match status" value="2"/>
</dbReference>
<keyword evidence="1" id="KW-0378">Hydrolase</keyword>
<dbReference type="InterPro" id="IPR013656">
    <property type="entry name" value="PAS_4"/>
</dbReference>
<keyword evidence="6" id="KW-1185">Reference proteome</keyword>
<evidence type="ECO:0000259" key="4">
    <source>
        <dbReference type="PROSITE" id="PS50113"/>
    </source>
</evidence>
<dbReference type="OrthoDB" id="1109395at2"/>
<dbReference type="InterPro" id="IPR029016">
    <property type="entry name" value="GAF-like_dom_sf"/>
</dbReference>
<dbReference type="GO" id="GO:0016791">
    <property type="term" value="F:phosphatase activity"/>
    <property type="evidence" value="ECO:0007669"/>
    <property type="project" value="TreeGrafter"/>
</dbReference>
<sequence>MQLTINNIRRFIRKYLNFKCLPERDIYYLFTGALILLLLTWSGVSSILFDEFAFWQIHQLHHFILIWIIDLIILSIPVQVVFFVNYHIQKSRQLKTEIDALKSKIHSSIELATRIGEGKLNRFEAADDELAAALIALGKSLSGTRKKEDDLNWIARGKERVSDILRITTTIDELTINVLKATIDYTGAIQGGIFLPEGDVLVNAAAYAFNRQRYEKMQIPIGKGLVGEVAYEKQMIYRTEIPDDYFTLTSGLIGDKKPKSLIVIPLMQEDELQGVMELAFLNNKLPKYILHFIEEISNIIGRTIYNLKINIRTAQLLKESQELTIVLKENEQTLHENAREMMVAQENLEKSNKLLANQIQEVEHGQKRLQALLTNASEFISIYNEKQELVFESPSVKRILGYNDNDKVSGMDPELLTPRGFKTINNLFQFLLETPGGEHVAQYTYLKKNGEKLFLETKGKNLLHDPAIRGIIFNTQDITERKRAEKEERMKSRMQSLSENSPDMILRISNTGKLVYVNPAISKFIGVPSTEIIKKRIYELDIDPQFIDFVRTSLSTMREDPKQMVAEIEMQSHGDMRIMEIKAIPEFSEDQELESVLFVTHDLTEMKIIEQEIKDKNKKISDSINYAQRIQTSILPDTGVIQQYFPRSFIFYRPKDVVSGDFPWFFMKDDIFYIAAVDCTGHGVPGALLSLIGYFLLNNIVNADKDLSASEILDQLHQKVRRTLRQDQDGANGRDGMDLALCKINPKKNELQYAGAHRPLYYLRNGELTEYKGSRKAIGGIPLAKKIELDFENNIIDYQTGDKFFIFSDGLPDQTGKDGKKYLNKRIREALTEDKDATMAHYARFFSKDFYDWMGEEKQVDDVLLIGIEL</sequence>
<name>A0A2W7NAP9_9BACT</name>
<evidence type="ECO:0000313" key="5">
    <source>
        <dbReference type="EMBL" id="PZX16713.1"/>
    </source>
</evidence>
<dbReference type="Gene3D" id="3.60.40.10">
    <property type="entry name" value="PPM-type phosphatase domain"/>
    <property type="match status" value="1"/>
</dbReference>
<dbReference type="Gene3D" id="3.30.450.40">
    <property type="match status" value="1"/>
</dbReference>
<dbReference type="EMBL" id="QKZK01000012">
    <property type="protein sequence ID" value="PZX16713.1"/>
    <property type="molecule type" value="Genomic_DNA"/>
</dbReference>
<dbReference type="Pfam" id="PF07228">
    <property type="entry name" value="SpoIIE"/>
    <property type="match status" value="1"/>
</dbReference>
<feature type="domain" description="PAS" evidence="3">
    <location>
        <begin position="365"/>
        <end position="435"/>
    </location>
</feature>
<dbReference type="Pfam" id="PF13426">
    <property type="entry name" value="PAS_9"/>
    <property type="match status" value="1"/>
</dbReference>
<feature type="domain" description="PAC" evidence="4">
    <location>
        <begin position="439"/>
        <end position="490"/>
    </location>
</feature>
<dbReference type="Gene3D" id="3.30.450.20">
    <property type="entry name" value="PAS domain"/>
    <property type="match status" value="2"/>
</dbReference>
<evidence type="ECO:0000256" key="2">
    <source>
        <dbReference type="SAM" id="Phobius"/>
    </source>
</evidence>
<dbReference type="PANTHER" id="PTHR43156">
    <property type="entry name" value="STAGE II SPORULATION PROTEIN E-RELATED"/>
    <property type="match status" value="1"/>
</dbReference>
<dbReference type="SUPFAM" id="SSF55781">
    <property type="entry name" value="GAF domain-like"/>
    <property type="match status" value="1"/>
</dbReference>
<protein>
    <submittedName>
        <fullName evidence="5">PAS domain S-box-containing protein</fullName>
    </submittedName>
</protein>
<keyword evidence="2" id="KW-0472">Membrane</keyword>
<dbReference type="InterPro" id="IPR052016">
    <property type="entry name" value="Bact_Sigma-Reg"/>
</dbReference>
<dbReference type="Pfam" id="PF13185">
    <property type="entry name" value="GAF_2"/>
    <property type="match status" value="1"/>
</dbReference>
<keyword evidence="2" id="KW-1133">Transmembrane helix</keyword>
<dbReference type="Pfam" id="PF08448">
    <property type="entry name" value="PAS_4"/>
    <property type="match status" value="1"/>
</dbReference>
<proteinExistence type="predicted"/>
<dbReference type="PROSITE" id="PS50112">
    <property type="entry name" value="PAS"/>
    <property type="match status" value="2"/>
</dbReference>
<dbReference type="CDD" id="cd00130">
    <property type="entry name" value="PAS"/>
    <property type="match status" value="1"/>
</dbReference>
<dbReference type="InterPro" id="IPR003018">
    <property type="entry name" value="GAF"/>
</dbReference>
<dbReference type="PROSITE" id="PS50113">
    <property type="entry name" value="PAC"/>
    <property type="match status" value="2"/>
</dbReference>
<dbReference type="AlphaFoldDB" id="A0A2W7NAP9"/>
<gene>
    <name evidence="5" type="ORF">LX69_01783</name>
</gene>
<dbReference type="InterPro" id="IPR000700">
    <property type="entry name" value="PAS-assoc_C"/>
</dbReference>
<dbReference type="InterPro" id="IPR035965">
    <property type="entry name" value="PAS-like_dom_sf"/>
</dbReference>
<accession>A0A2W7NAP9</accession>
<dbReference type="PANTHER" id="PTHR43156:SF9">
    <property type="entry name" value="HAMP DOMAIN-CONTAINING PROTEIN"/>
    <property type="match status" value="1"/>
</dbReference>
<evidence type="ECO:0000256" key="1">
    <source>
        <dbReference type="ARBA" id="ARBA00022801"/>
    </source>
</evidence>
<keyword evidence="2" id="KW-0812">Transmembrane</keyword>
<feature type="transmembrane region" description="Helical" evidence="2">
    <location>
        <begin position="64"/>
        <end position="86"/>
    </location>
</feature>
<dbReference type="SUPFAM" id="SSF55785">
    <property type="entry name" value="PYP-like sensor domain (PAS domain)"/>
    <property type="match status" value="2"/>
</dbReference>
<feature type="transmembrane region" description="Helical" evidence="2">
    <location>
        <begin position="26"/>
        <end position="44"/>
    </location>
</feature>
<dbReference type="InterPro" id="IPR036457">
    <property type="entry name" value="PPM-type-like_dom_sf"/>
</dbReference>
<comment type="caution">
    <text evidence="5">The sequence shown here is derived from an EMBL/GenBank/DDBJ whole genome shotgun (WGS) entry which is preliminary data.</text>
</comment>
<dbReference type="SMART" id="SM00065">
    <property type="entry name" value="GAF"/>
    <property type="match status" value="1"/>
</dbReference>
<dbReference type="Proteomes" id="UP000249239">
    <property type="component" value="Unassembled WGS sequence"/>
</dbReference>
<dbReference type="NCBIfam" id="TIGR00229">
    <property type="entry name" value="sensory_box"/>
    <property type="match status" value="2"/>
</dbReference>
<feature type="domain" description="PAS" evidence="3">
    <location>
        <begin position="490"/>
        <end position="561"/>
    </location>
</feature>
<dbReference type="InterPro" id="IPR000014">
    <property type="entry name" value="PAS"/>
</dbReference>
<dbReference type="SMART" id="SM00331">
    <property type="entry name" value="PP2C_SIG"/>
    <property type="match status" value="1"/>
</dbReference>